<keyword evidence="3" id="KW-0479">Metal-binding</keyword>
<dbReference type="PANTHER" id="PTHR19372:SF6">
    <property type="entry name" value="SULFITE OXIDASE"/>
    <property type="match status" value="1"/>
</dbReference>
<evidence type="ECO:0000256" key="5">
    <source>
        <dbReference type="SAM" id="MobiDB-lite"/>
    </source>
</evidence>
<dbReference type="GO" id="GO:0043546">
    <property type="term" value="F:molybdopterin cofactor binding"/>
    <property type="evidence" value="ECO:0007669"/>
    <property type="project" value="TreeGrafter"/>
</dbReference>
<evidence type="ECO:0000313" key="8">
    <source>
        <dbReference type="EMBL" id="ELQ36458.1"/>
    </source>
</evidence>
<evidence type="ECO:0000259" key="7">
    <source>
        <dbReference type="Pfam" id="PF03404"/>
    </source>
</evidence>
<feature type="domain" description="Moybdenum cofactor oxidoreductase dimerisation" evidence="7">
    <location>
        <begin position="399"/>
        <end position="520"/>
    </location>
</feature>
<dbReference type="GO" id="GO:0006790">
    <property type="term" value="P:sulfur compound metabolic process"/>
    <property type="evidence" value="ECO:0007669"/>
    <property type="project" value="TreeGrafter"/>
</dbReference>
<dbReference type="FunFam" id="3.90.420.10:FF:000002">
    <property type="entry name" value="sulfite oxidase, mitochondrial"/>
    <property type="match status" value="1"/>
</dbReference>
<keyword evidence="4" id="KW-0560">Oxidoreductase</keyword>
<dbReference type="GO" id="GO:0005739">
    <property type="term" value="C:mitochondrion"/>
    <property type="evidence" value="ECO:0007669"/>
    <property type="project" value="TreeGrafter"/>
</dbReference>
<dbReference type="GO" id="GO:0008482">
    <property type="term" value="F:sulfite oxidase activity"/>
    <property type="evidence" value="ECO:0007669"/>
    <property type="project" value="TreeGrafter"/>
</dbReference>
<dbReference type="InterPro" id="IPR000572">
    <property type="entry name" value="OxRdtase_Mopterin-bd_dom"/>
</dbReference>
<proteinExistence type="predicted"/>
<evidence type="ECO:0000256" key="1">
    <source>
        <dbReference type="ARBA" id="ARBA00001924"/>
    </source>
</evidence>
<keyword evidence="2" id="KW-0500">Molybdenum</keyword>
<feature type="compositionally biased region" description="Basic and acidic residues" evidence="5">
    <location>
        <begin position="1020"/>
        <end position="1041"/>
    </location>
</feature>
<dbReference type="InterPro" id="IPR014756">
    <property type="entry name" value="Ig_E-set"/>
</dbReference>
<reference evidence="8" key="1">
    <citation type="journal article" date="2012" name="PLoS Genet.">
        <title>Comparative analysis of the genomes of two field isolates of the rice blast fungus Magnaporthe oryzae.</title>
        <authorList>
            <person name="Xue M."/>
            <person name="Yang J."/>
            <person name="Li Z."/>
            <person name="Hu S."/>
            <person name="Yao N."/>
            <person name="Dean R.A."/>
            <person name="Zhao W."/>
            <person name="Shen M."/>
            <person name="Zhang H."/>
            <person name="Li C."/>
            <person name="Liu L."/>
            <person name="Cao L."/>
            <person name="Xu X."/>
            <person name="Xing Y."/>
            <person name="Hsiang T."/>
            <person name="Zhang Z."/>
            <person name="Xu J.R."/>
            <person name="Peng Y.L."/>
        </authorList>
    </citation>
    <scope>NUCLEOTIDE SEQUENCE</scope>
    <source>
        <strain evidence="8">Y34</strain>
    </source>
</reference>
<dbReference type="PRINTS" id="PR00407">
    <property type="entry name" value="EUMOPTERIN"/>
</dbReference>
<dbReference type="Pfam" id="PF00174">
    <property type="entry name" value="Oxidored_molyb"/>
    <property type="match status" value="1"/>
</dbReference>
<feature type="region of interest" description="Disordered" evidence="5">
    <location>
        <begin position="1"/>
        <end position="21"/>
    </location>
</feature>
<dbReference type="GO" id="GO:0020037">
    <property type="term" value="F:heme binding"/>
    <property type="evidence" value="ECO:0007669"/>
    <property type="project" value="TreeGrafter"/>
</dbReference>
<organism evidence="8">
    <name type="scientific">Pyricularia oryzae (strain Y34)</name>
    <name type="common">Rice blast fungus</name>
    <name type="synonym">Magnaporthe oryzae</name>
    <dbReference type="NCBI Taxonomy" id="1143189"/>
    <lineage>
        <taxon>Eukaryota</taxon>
        <taxon>Fungi</taxon>
        <taxon>Dikarya</taxon>
        <taxon>Ascomycota</taxon>
        <taxon>Pezizomycotina</taxon>
        <taxon>Sordariomycetes</taxon>
        <taxon>Sordariomycetidae</taxon>
        <taxon>Magnaporthales</taxon>
        <taxon>Pyriculariaceae</taxon>
        <taxon>Pyricularia</taxon>
    </lineage>
</organism>
<dbReference type="GO" id="GO:0030151">
    <property type="term" value="F:molybdenum ion binding"/>
    <property type="evidence" value="ECO:0007669"/>
    <property type="project" value="InterPro"/>
</dbReference>
<dbReference type="InterPro" id="IPR008335">
    <property type="entry name" value="Mopterin_OxRdtase_euk"/>
</dbReference>
<dbReference type="Pfam" id="PF03404">
    <property type="entry name" value="Mo-co_dimer"/>
    <property type="match status" value="1"/>
</dbReference>
<comment type="cofactor">
    <cofactor evidence="1">
        <name>Mo-molybdopterin</name>
        <dbReference type="ChEBI" id="CHEBI:71302"/>
    </cofactor>
</comment>
<evidence type="ECO:0000256" key="4">
    <source>
        <dbReference type="ARBA" id="ARBA00023002"/>
    </source>
</evidence>
<dbReference type="PANTHER" id="PTHR19372">
    <property type="entry name" value="SULFITE REDUCTASE"/>
    <property type="match status" value="1"/>
</dbReference>
<name>A0AA97PJ74_PYRO3</name>
<evidence type="ECO:0000256" key="3">
    <source>
        <dbReference type="ARBA" id="ARBA00022723"/>
    </source>
</evidence>
<dbReference type="EMBL" id="JH793667">
    <property type="protein sequence ID" value="ELQ36458.1"/>
    <property type="molecule type" value="Genomic_DNA"/>
</dbReference>
<dbReference type="InterPro" id="IPR036374">
    <property type="entry name" value="OxRdtase_Mopterin-bd_sf"/>
</dbReference>
<sequence length="1071" mass="119904">MSIPHRPVTKVMGPHEETTNRPDQWKIAQGMAGALLPALDMTGPETKEIPPQKFGPLTKDEEAIKSVGDRSKLFARERKGWKGFVEWENYPEKKAAAHKILSSQTWPPNPEYQLAEIPGTNPVLPGTRFKLWHHALGGELEDVVDDSWNCVLEEKHVDMLHLLQFPYNGEPPKRLTAAKDITPNPLHFVRNHGGIPSIEKDDFSFDVDGLVKNPKTFTLDDLMDESRFPRMEKHVTIQCSGTRRIEQIVKYPGQGDEVPQAPWAEGAIGTAKWTGVSLKAVIKECGGMVDGAKHVEFYGADTYVKSEKAMNYVVSVPWSKVKANEVMLAWAMNDEPLPKIHGFPLRTVVFGYIGARSVKWLYRIKAIKQPSRAPVQTQEYLYFPQQVGKHNFNLTDGIQIQEMPVSSAIMSPWMKQVVIHNGKIRCNGWAYSGGGRWPERVELSADGGFNWYTVPLENLSKKRKWTWRTWHMELPCDVEGWIEIVVRCWDNSLNTQPPEVRTAWNWGLHVTSSCHRVSVYSINKTRPKTQARMAELEGKNIPIVPITVPLEVPAQGSDEYEEFWRTHEPRDAEERPLSSQLMQAHPESRYACGRPPFWTLELKICSGKTMEDRIPSLLTLIITTSPTPSAPETELLTQVIASYRRHCPSLLTCRVIVVLDTYDHIKPRARLKRGQVTAQGAQVYDVYKENVKELFLAEYCPDRALPIPMTQSSVEAEFGFDGRNNPLGSAVSVAVSRTDDGRVTFVEPADRLGFGLAVRTALRLTETSYVFSTWRPQDRDLVYIPSPAQDIPIAGMLDVMEANKASPAGLPSTLSLSSLSLSSASTSEAPASALDTATVGSLPGSPAAADTPGGTGDDAFTTDLESPPVKYICLPSCRLLSYAVQAHVTYHTALLRLTRQLKRTFIPSSSSLPPIPLTPLFFWHDKPHIAEVSHYLARVFPTRLSMARGAFIEDTVGHRARDQMKLGNWAKWACWMYYPDEGKRLCLRHLHGRTWRGSVLELEKKEHHITMNIKGKRNQKKLDKKKEKREANPADSDDGHHQATTAPAPIEESLGSVEGVRGGHVPATPGS</sequence>
<dbReference type="CDD" id="cd02110">
    <property type="entry name" value="SO_family_Moco_dimer"/>
    <property type="match status" value="1"/>
</dbReference>
<evidence type="ECO:0000259" key="6">
    <source>
        <dbReference type="Pfam" id="PF00174"/>
    </source>
</evidence>
<dbReference type="SUPFAM" id="SSF81296">
    <property type="entry name" value="E set domains"/>
    <property type="match status" value="1"/>
</dbReference>
<feature type="region of interest" description="Disordered" evidence="5">
    <location>
        <begin position="1010"/>
        <end position="1071"/>
    </location>
</feature>
<protein>
    <submittedName>
        <fullName evidence="8">Nitrate reductase 1</fullName>
    </submittedName>
</protein>
<gene>
    <name evidence="8" type="ORF">OOU_Y34scaffold00660g2</name>
</gene>
<dbReference type="Gene3D" id="2.60.40.650">
    <property type="match status" value="1"/>
</dbReference>
<dbReference type="Proteomes" id="UP000011086">
    <property type="component" value="Unassembled WGS sequence"/>
</dbReference>
<dbReference type="InterPro" id="IPR005066">
    <property type="entry name" value="MoCF_OxRdtse_dimer"/>
</dbReference>
<dbReference type="SUPFAM" id="SSF56524">
    <property type="entry name" value="Oxidoreductase molybdopterin-binding domain"/>
    <property type="match status" value="1"/>
</dbReference>
<dbReference type="Gene3D" id="3.90.420.10">
    <property type="entry name" value="Oxidoreductase, molybdopterin-binding domain"/>
    <property type="match status" value="1"/>
</dbReference>
<accession>A0AA97PJ74</accession>
<dbReference type="AlphaFoldDB" id="A0AA97PJ74"/>
<feature type="domain" description="Oxidoreductase molybdopterin-binding" evidence="6">
    <location>
        <begin position="192"/>
        <end position="373"/>
    </location>
</feature>
<feature type="region of interest" description="Disordered" evidence="5">
    <location>
        <begin position="832"/>
        <end position="861"/>
    </location>
</feature>
<evidence type="ECO:0000256" key="2">
    <source>
        <dbReference type="ARBA" id="ARBA00022505"/>
    </source>
</evidence>